<proteinExistence type="predicted"/>
<evidence type="ECO:0000313" key="1">
    <source>
        <dbReference type="EMBL" id="GEM43451.1"/>
    </source>
</evidence>
<dbReference type="OrthoDB" id="4555541at2"/>
<protein>
    <submittedName>
        <fullName evidence="1">Uncharacterized protein</fullName>
    </submittedName>
</protein>
<reference evidence="1 2" key="1">
    <citation type="submission" date="2019-07" db="EMBL/GenBank/DDBJ databases">
        <title>Whole genome shotgun sequence of Nocardia ninae NBRC 108245.</title>
        <authorList>
            <person name="Hosoyama A."/>
            <person name="Uohara A."/>
            <person name="Ohji S."/>
            <person name="Ichikawa N."/>
        </authorList>
    </citation>
    <scope>NUCLEOTIDE SEQUENCE [LARGE SCALE GENOMIC DNA]</scope>
    <source>
        <strain evidence="1 2">NBRC 108245</strain>
    </source>
</reference>
<evidence type="ECO:0000313" key="2">
    <source>
        <dbReference type="Proteomes" id="UP000321424"/>
    </source>
</evidence>
<dbReference type="EMBL" id="BJXA01000098">
    <property type="protein sequence ID" value="GEM43451.1"/>
    <property type="molecule type" value="Genomic_DNA"/>
</dbReference>
<comment type="caution">
    <text evidence="1">The sequence shown here is derived from an EMBL/GenBank/DDBJ whole genome shotgun (WGS) entry which is preliminary data.</text>
</comment>
<sequence>MTAAQARGSGKIAEINGPDDDFGCRSFTTHAGWGGYMNKGKVVSIIPKDAPHTPEGITAASTLTEVRAAYPDLRFGVNWSSAAVPGHPANRYGFMGIYNNDYGTGQAVRSLLLFAADIDVCHN</sequence>
<gene>
    <name evidence="1" type="ORF">NN4_79700</name>
</gene>
<keyword evidence="2" id="KW-1185">Reference proteome</keyword>
<dbReference type="AlphaFoldDB" id="A0A511MSM8"/>
<accession>A0A511MSM8</accession>
<dbReference type="Proteomes" id="UP000321424">
    <property type="component" value="Unassembled WGS sequence"/>
</dbReference>
<dbReference type="RefSeq" id="WP_147142119.1">
    <property type="nucleotide sequence ID" value="NZ_BJXA01000098.1"/>
</dbReference>
<name>A0A511MSM8_9NOCA</name>
<organism evidence="1 2">
    <name type="scientific">Nocardia ninae NBRC 108245</name>
    <dbReference type="NCBI Taxonomy" id="1210091"/>
    <lineage>
        <taxon>Bacteria</taxon>
        <taxon>Bacillati</taxon>
        <taxon>Actinomycetota</taxon>
        <taxon>Actinomycetes</taxon>
        <taxon>Mycobacteriales</taxon>
        <taxon>Nocardiaceae</taxon>
        <taxon>Nocardia</taxon>
    </lineage>
</organism>